<sequence length="296" mass="32269">MSRQDISNNTLAMISIMATLGIGFAWSAACFATGSIRPVTGIILVTVISDIALAAAAFALLVISAFLPVRRHLAMGMVCGSALLFFGSWHLLMLAMVSHLPGVMHAMGTIAMPLGVLTLAVAIFHIGRAYRLSRLLLGSYRKIEHSLATRDQITQLFNRRYFYSNCPELLKSCQKHNQPCVLIVMTIANLPAINQRYGVTAGDAALSELGRLIIKTTRRIDVAARLGGRRIAIFLPDTPLEDAAHIAKRELQLCEKVTITNNDGERTVITLEVDQSIQQAEANEAFETLVDRGLAL</sequence>
<dbReference type="NCBIfam" id="TIGR00254">
    <property type="entry name" value="GGDEF"/>
    <property type="match status" value="1"/>
</dbReference>
<dbReference type="RefSeq" id="WP_302723023.1">
    <property type="nucleotide sequence ID" value="NZ_JAULRU010000577.1"/>
</dbReference>
<dbReference type="Pfam" id="PF00990">
    <property type="entry name" value="GGDEF"/>
    <property type="match status" value="1"/>
</dbReference>
<protein>
    <recommendedName>
        <fullName evidence="1">diguanylate cyclase</fullName>
        <ecNumber evidence="1">2.7.7.65</ecNumber>
    </recommendedName>
</protein>
<keyword evidence="3" id="KW-0472">Membrane</keyword>
<comment type="caution">
    <text evidence="5">The sequence shown here is derived from an EMBL/GenBank/DDBJ whole genome shotgun (WGS) entry which is preliminary data.</text>
</comment>
<organism evidence="5 6">
    <name type="scientific">Gilvimarinus gilvus</name>
    <dbReference type="NCBI Taxonomy" id="3058038"/>
    <lineage>
        <taxon>Bacteria</taxon>
        <taxon>Pseudomonadati</taxon>
        <taxon>Pseudomonadota</taxon>
        <taxon>Gammaproteobacteria</taxon>
        <taxon>Cellvibrionales</taxon>
        <taxon>Cellvibrionaceae</taxon>
        <taxon>Gilvimarinus</taxon>
    </lineage>
</organism>
<evidence type="ECO:0000313" key="6">
    <source>
        <dbReference type="Proteomes" id="UP001273505"/>
    </source>
</evidence>
<dbReference type="PANTHER" id="PTHR45138:SF9">
    <property type="entry name" value="DIGUANYLATE CYCLASE DGCM-RELATED"/>
    <property type="match status" value="1"/>
</dbReference>
<dbReference type="PROSITE" id="PS50887">
    <property type="entry name" value="GGDEF"/>
    <property type="match status" value="1"/>
</dbReference>
<accession>A0ABU4RTL9</accession>
<evidence type="ECO:0000313" key="5">
    <source>
        <dbReference type="EMBL" id="MDX6848234.1"/>
    </source>
</evidence>
<evidence type="ECO:0000259" key="4">
    <source>
        <dbReference type="PROSITE" id="PS50887"/>
    </source>
</evidence>
<dbReference type="SMART" id="SM00267">
    <property type="entry name" value="GGDEF"/>
    <property type="match status" value="1"/>
</dbReference>
<gene>
    <name evidence="5" type="ORF">SCD92_02610</name>
</gene>
<feature type="transmembrane region" description="Helical" evidence="3">
    <location>
        <begin position="12"/>
        <end position="36"/>
    </location>
</feature>
<dbReference type="Gene3D" id="3.30.70.270">
    <property type="match status" value="1"/>
</dbReference>
<feature type="domain" description="GGDEF" evidence="4">
    <location>
        <begin position="178"/>
        <end position="296"/>
    </location>
</feature>
<comment type="catalytic activity">
    <reaction evidence="2">
        <text>2 GTP = 3',3'-c-di-GMP + 2 diphosphate</text>
        <dbReference type="Rhea" id="RHEA:24898"/>
        <dbReference type="ChEBI" id="CHEBI:33019"/>
        <dbReference type="ChEBI" id="CHEBI:37565"/>
        <dbReference type="ChEBI" id="CHEBI:58805"/>
        <dbReference type="EC" id="2.7.7.65"/>
    </reaction>
</comment>
<keyword evidence="6" id="KW-1185">Reference proteome</keyword>
<dbReference type="InterPro" id="IPR000160">
    <property type="entry name" value="GGDEF_dom"/>
</dbReference>
<keyword evidence="5" id="KW-0548">Nucleotidyltransferase</keyword>
<keyword evidence="3" id="KW-1133">Transmembrane helix</keyword>
<dbReference type="InterPro" id="IPR043128">
    <property type="entry name" value="Rev_trsase/Diguanyl_cyclase"/>
</dbReference>
<dbReference type="GO" id="GO:0052621">
    <property type="term" value="F:diguanylate cyclase activity"/>
    <property type="evidence" value="ECO:0007669"/>
    <property type="project" value="UniProtKB-EC"/>
</dbReference>
<dbReference type="PANTHER" id="PTHR45138">
    <property type="entry name" value="REGULATORY COMPONENTS OF SENSORY TRANSDUCTION SYSTEM"/>
    <property type="match status" value="1"/>
</dbReference>
<proteinExistence type="predicted"/>
<dbReference type="EMBL" id="JAXAFO010000003">
    <property type="protein sequence ID" value="MDX6848234.1"/>
    <property type="molecule type" value="Genomic_DNA"/>
</dbReference>
<dbReference type="Proteomes" id="UP001273505">
    <property type="component" value="Unassembled WGS sequence"/>
</dbReference>
<keyword evidence="5" id="KW-0808">Transferase</keyword>
<evidence type="ECO:0000256" key="1">
    <source>
        <dbReference type="ARBA" id="ARBA00012528"/>
    </source>
</evidence>
<dbReference type="CDD" id="cd01949">
    <property type="entry name" value="GGDEF"/>
    <property type="match status" value="1"/>
</dbReference>
<name>A0ABU4RTL9_9GAMM</name>
<feature type="transmembrane region" description="Helical" evidence="3">
    <location>
        <begin position="103"/>
        <end position="126"/>
    </location>
</feature>
<dbReference type="InterPro" id="IPR050469">
    <property type="entry name" value="Diguanylate_Cyclase"/>
</dbReference>
<reference evidence="5 6" key="1">
    <citation type="submission" date="2023-11" db="EMBL/GenBank/DDBJ databases">
        <title>Gilvimarinus fulvus sp. nov., isolated from the surface of Kelp.</title>
        <authorList>
            <person name="Sun Y.Y."/>
            <person name="Gong Y."/>
            <person name="Du Z.J."/>
        </authorList>
    </citation>
    <scope>NUCLEOTIDE SEQUENCE [LARGE SCALE GENOMIC DNA]</scope>
    <source>
        <strain evidence="5 6">SDUM040013</strain>
    </source>
</reference>
<feature type="transmembrane region" description="Helical" evidence="3">
    <location>
        <begin position="42"/>
        <end position="67"/>
    </location>
</feature>
<dbReference type="SUPFAM" id="SSF55073">
    <property type="entry name" value="Nucleotide cyclase"/>
    <property type="match status" value="1"/>
</dbReference>
<dbReference type="InterPro" id="IPR029787">
    <property type="entry name" value="Nucleotide_cyclase"/>
</dbReference>
<keyword evidence="3" id="KW-0812">Transmembrane</keyword>
<evidence type="ECO:0000256" key="3">
    <source>
        <dbReference type="SAM" id="Phobius"/>
    </source>
</evidence>
<dbReference type="EC" id="2.7.7.65" evidence="1"/>
<evidence type="ECO:0000256" key="2">
    <source>
        <dbReference type="ARBA" id="ARBA00034247"/>
    </source>
</evidence>
<feature type="transmembrane region" description="Helical" evidence="3">
    <location>
        <begin position="74"/>
        <end position="97"/>
    </location>
</feature>
<dbReference type="PROSITE" id="PS51257">
    <property type="entry name" value="PROKAR_LIPOPROTEIN"/>
    <property type="match status" value="1"/>
</dbReference>